<proteinExistence type="predicted"/>
<dbReference type="Proteomes" id="UP000006727">
    <property type="component" value="Chromosome 12"/>
</dbReference>
<dbReference type="PaxDb" id="3218-PP1S46_61V6.1"/>
<evidence type="ECO:0000256" key="1">
    <source>
        <dbReference type="SAM" id="Phobius"/>
    </source>
</evidence>
<dbReference type="SUPFAM" id="SSF103511">
    <property type="entry name" value="Chlorophyll a-b binding protein"/>
    <property type="match status" value="1"/>
</dbReference>
<reference evidence="2 4" key="1">
    <citation type="journal article" date="2008" name="Science">
        <title>The Physcomitrella genome reveals evolutionary insights into the conquest of land by plants.</title>
        <authorList>
            <person name="Rensing S."/>
            <person name="Lang D."/>
            <person name="Zimmer A."/>
            <person name="Terry A."/>
            <person name="Salamov A."/>
            <person name="Shapiro H."/>
            <person name="Nishiyama T."/>
            <person name="Perroud P.-F."/>
            <person name="Lindquist E."/>
            <person name="Kamisugi Y."/>
            <person name="Tanahashi T."/>
            <person name="Sakakibara K."/>
            <person name="Fujita T."/>
            <person name="Oishi K."/>
            <person name="Shin-I T."/>
            <person name="Kuroki Y."/>
            <person name="Toyoda A."/>
            <person name="Suzuki Y."/>
            <person name="Hashimoto A."/>
            <person name="Yamaguchi K."/>
            <person name="Sugano A."/>
            <person name="Kohara Y."/>
            <person name="Fujiyama A."/>
            <person name="Anterola A."/>
            <person name="Aoki S."/>
            <person name="Ashton N."/>
            <person name="Barbazuk W.B."/>
            <person name="Barker E."/>
            <person name="Bennetzen J."/>
            <person name="Bezanilla M."/>
            <person name="Blankenship R."/>
            <person name="Cho S.H."/>
            <person name="Dutcher S."/>
            <person name="Estelle M."/>
            <person name="Fawcett J.A."/>
            <person name="Gundlach H."/>
            <person name="Hanada K."/>
            <person name="Heyl A."/>
            <person name="Hicks K.A."/>
            <person name="Hugh J."/>
            <person name="Lohr M."/>
            <person name="Mayer K."/>
            <person name="Melkozernov A."/>
            <person name="Murata T."/>
            <person name="Nelson D."/>
            <person name="Pils B."/>
            <person name="Prigge M."/>
            <person name="Reiss B."/>
            <person name="Renner T."/>
            <person name="Rombauts S."/>
            <person name="Rushton P."/>
            <person name="Sanderfoot A."/>
            <person name="Schween G."/>
            <person name="Shiu S.-H."/>
            <person name="Stueber K."/>
            <person name="Theodoulou F.L."/>
            <person name="Tu H."/>
            <person name="Van de Peer Y."/>
            <person name="Verrier P.J."/>
            <person name="Waters E."/>
            <person name="Wood A."/>
            <person name="Yang L."/>
            <person name="Cove D."/>
            <person name="Cuming A."/>
            <person name="Hasebe M."/>
            <person name="Lucas S."/>
            <person name="Mishler D.B."/>
            <person name="Reski R."/>
            <person name="Grigoriev I."/>
            <person name="Quatrano R.S."/>
            <person name="Boore J.L."/>
        </authorList>
    </citation>
    <scope>NUCLEOTIDE SEQUENCE [LARGE SCALE GENOMIC DNA]</scope>
    <source>
        <strain evidence="3 4">cv. Gransden 2004</strain>
    </source>
</reference>
<name>A9S3S8_PHYPA</name>
<organism evidence="2">
    <name type="scientific">Physcomitrium patens</name>
    <name type="common">Spreading-leaved earth moss</name>
    <name type="synonym">Physcomitrella patens</name>
    <dbReference type="NCBI Taxonomy" id="3218"/>
    <lineage>
        <taxon>Eukaryota</taxon>
        <taxon>Viridiplantae</taxon>
        <taxon>Streptophyta</taxon>
        <taxon>Embryophyta</taxon>
        <taxon>Bryophyta</taxon>
        <taxon>Bryophytina</taxon>
        <taxon>Bryopsida</taxon>
        <taxon>Funariidae</taxon>
        <taxon>Funariales</taxon>
        <taxon>Funariaceae</taxon>
        <taxon>Physcomitrium</taxon>
    </lineage>
</organism>
<evidence type="ECO:0000313" key="2">
    <source>
        <dbReference type="EMBL" id="PNR44121.1"/>
    </source>
</evidence>
<dbReference type="EnsemblPlants" id="Pp3c12_19450V3.2">
    <property type="protein sequence ID" value="PAC:32973628.CDS.1"/>
    <property type="gene ID" value="Pp3c12_19450"/>
</dbReference>
<dbReference type="AlphaFoldDB" id="A9S3S8"/>
<dbReference type="HOGENOM" id="CLU_2175276_0_0_1"/>
<sequence length="110" mass="12248">MFAFDGAAPKTINMLAMVGFMWVVVVEEMTSRTMMNQLTSPGQTELLFFLVAMQLLTYASMVPIMSCELSDARSFGSFTARAERWNGPMAMVGFLSLLVTEIFTHTAIFN</sequence>
<evidence type="ECO:0000313" key="4">
    <source>
        <dbReference type="Proteomes" id="UP000006727"/>
    </source>
</evidence>
<reference evidence="3" key="3">
    <citation type="submission" date="2020-12" db="UniProtKB">
        <authorList>
            <consortium name="EnsemblPlants"/>
        </authorList>
    </citation>
    <scope>IDENTIFICATION</scope>
</reference>
<feature type="transmembrane region" description="Helical" evidence="1">
    <location>
        <begin position="6"/>
        <end position="25"/>
    </location>
</feature>
<keyword evidence="1" id="KW-0812">Transmembrane</keyword>
<dbReference type="GO" id="GO:0009535">
    <property type="term" value="C:chloroplast thylakoid membrane"/>
    <property type="evidence" value="ECO:0000318"/>
    <property type="project" value="GO_Central"/>
</dbReference>
<dbReference type="InParanoid" id="A9S3S8"/>
<dbReference type="EMBL" id="ABEU02000012">
    <property type="protein sequence ID" value="PNR44121.1"/>
    <property type="molecule type" value="Genomic_DNA"/>
</dbReference>
<dbReference type="OMA" id="PIMSCEL"/>
<keyword evidence="1" id="KW-0472">Membrane</keyword>
<dbReference type="Gramene" id="Pp3c12_19450V3.2">
    <property type="protein sequence ID" value="PAC:32973628.CDS.1"/>
    <property type="gene ID" value="Pp3c12_19450"/>
</dbReference>
<keyword evidence="1" id="KW-1133">Transmembrane helix</keyword>
<keyword evidence="4" id="KW-1185">Reference proteome</keyword>
<accession>A9S3S8</accession>
<evidence type="ECO:0000313" key="3">
    <source>
        <dbReference type="EnsemblPlants" id="PAC:32973627.CDS.1"/>
    </source>
</evidence>
<dbReference type="EnsemblPlants" id="Pp3c12_19450V3.1">
    <property type="protein sequence ID" value="PAC:32973627.CDS.1"/>
    <property type="gene ID" value="Pp3c12_19450"/>
</dbReference>
<gene>
    <name evidence="2" type="ORF">PHYPA_016505</name>
</gene>
<dbReference type="Gramene" id="Pp3c12_19450V3.1">
    <property type="protein sequence ID" value="PAC:32973627.CDS.1"/>
    <property type="gene ID" value="Pp3c12_19450"/>
</dbReference>
<feature type="transmembrane region" description="Helical" evidence="1">
    <location>
        <begin position="85"/>
        <end position="109"/>
    </location>
</feature>
<reference evidence="2 4" key="2">
    <citation type="journal article" date="2018" name="Plant J.">
        <title>The Physcomitrella patens chromosome-scale assembly reveals moss genome structure and evolution.</title>
        <authorList>
            <person name="Lang D."/>
            <person name="Ullrich K.K."/>
            <person name="Murat F."/>
            <person name="Fuchs J."/>
            <person name="Jenkins J."/>
            <person name="Haas F.B."/>
            <person name="Piednoel M."/>
            <person name="Gundlach H."/>
            <person name="Van Bel M."/>
            <person name="Meyberg R."/>
            <person name="Vives C."/>
            <person name="Morata J."/>
            <person name="Symeonidi A."/>
            <person name="Hiss M."/>
            <person name="Muchero W."/>
            <person name="Kamisugi Y."/>
            <person name="Saleh O."/>
            <person name="Blanc G."/>
            <person name="Decker E.L."/>
            <person name="van Gessel N."/>
            <person name="Grimwood J."/>
            <person name="Hayes R.D."/>
            <person name="Graham S.W."/>
            <person name="Gunter L.E."/>
            <person name="McDaniel S.F."/>
            <person name="Hoernstein S.N.W."/>
            <person name="Larsson A."/>
            <person name="Li F.W."/>
            <person name="Perroud P.F."/>
            <person name="Phillips J."/>
            <person name="Ranjan P."/>
            <person name="Rokshar D.S."/>
            <person name="Rothfels C.J."/>
            <person name="Schneider L."/>
            <person name="Shu S."/>
            <person name="Stevenson D.W."/>
            <person name="Thummler F."/>
            <person name="Tillich M."/>
            <person name="Villarreal Aguilar J.C."/>
            <person name="Widiez T."/>
            <person name="Wong G.K."/>
            <person name="Wymore A."/>
            <person name="Zhang Y."/>
            <person name="Zimmer A.D."/>
            <person name="Quatrano R.S."/>
            <person name="Mayer K.F.X."/>
            <person name="Goodstein D."/>
            <person name="Casacuberta J.M."/>
            <person name="Vandepoele K."/>
            <person name="Reski R."/>
            <person name="Cuming A.C."/>
            <person name="Tuskan G.A."/>
            <person name="Maumus F."/>
            <person name="Salse J."/>
            <person name="Schmutz J."/>
            <person name="Rensing S.A."/>
        </authorList>
    </citation>
    <scope>NUCLEOTIDE SEQUENCE [LARGE SCALE GENOMIC DNA]</scope>
    <source>
        <strain evidence="3 4">cv. Gransden 2004</strain>
    </source>
</reference>
<protein>
    <submittedName>
        <fullName evidence="2 3">Uncharacterized protein</fullName>
    </submittedName>
</protein>
<feature type="transmembrane region" description="Helical" evidence="1">
    <location>
        <begin position="46"/>
        <end position="65"/>
    </location>
</feature>